<feature type="signal peptide" evidence="1">
    <location>
        <begin position="1"/>
        <end position="19"/>
    </location>
</feature>
<reference evidence="2 3" key="1">
    <citation type="submission" date="2021-03" db="EMBL/GenBank/DDBJ databases">
        <title>Complete genome of Polaribacter_sp.SM13.</title>
        <authorList>
            <person name="Jeong S.W."/>
            <person name="Bae J.W."/>
        </authorList>
    </citation>
    <scope>NUCLEOTIDE SEQUENCE [LARGE SCALE GENOMIC DNA]</scope>
    <source>
        <strain evidence="2 3">SM13</strain>
    </source>
</reference>
<keyword evidence="1" id="KW-0732">Signal</keyword>
<dbReference type="AlphaFoldDB" id="A0A975CKS5"/>
<dbReference type="EMBL" id="CP071869">
    <property type="protein sequence ID" value="QTE21139.1"/>
    <property type="molecule type" value="Genomic_DNA"/>
</dbReference>
<keyword evidence="3" id="KW-1185">Reference proteome</keyword>
<dbReference type="Proteomes" id="UP000663920">
    <property type="component" value="Chromosome"/>
</dbReference>
<name>A0A975CKS5_9FLAO</name>
<dbReference type="Gene3D" id="2.60.40.10">
    <property type="entry name" value="Immunoglobulins"/>
    <property type="match status" value="1"/>
</dbReference>
<accession>A0A975CKS5</accession>
<protein>
    <submittedName>
        <fullName evidence="2">Uncharacterized protein</fullName>
    </submittedName>
</protein>
<dbReference type="RefSeq" id="WP_208076734.1">
    <property type="nucleotide sequence ID" value="NZ_CP071869.1"/>
</dbReference>
<organism evidence="2 3">
    <name type="scientific">Polaribacter cellanae</name>
    <dbReference type="NCBI Taxonomy" id="2818493"/>
    <lineage>
        <taxon>Bacteria</taxon>
        <taxon>Pseudomonadati</taxon>
        <taxon>Bacteroidota</taxon>
        <taxon>Flavobacteriia</taxon>
        <taxon>Flavobacteriales</taxon>
        <taxon>Flavobacteriaceae</taxon>
    </lineage>
</organism>
<dbReference type="KEGG" id="pcea:J3359_09775"/>
<dbReference type="InterPro" id="IPR013783">
    <property type="entry name" value="Ig-like_fold"/>
</dbReference>
<evidence type="ECO:0000313" key="3">
    <source>
        <dbReference type="Proteomes" id="UP000663920"/>
    </source>
</evidence>
<sequence>MKKKLLFVCIIFSVLSCEALFVDDITQDAVIILAPKNNSQLESGKITFHWEKLSDTLSYQIQIATPNFENAKQILLDSLTKKNTISKELSTGEYQWRVKASNTNFSTTYTTANLTIN</sequence>
<proteinExistence type="predicted"/>
<evidence type="ECO:0000313" key="2">
    <source>
        <dbReference type="EMBL" id="QTE21139.1"/>
    </source>
</evidence>
<feature type="chain" id="PRO_5037330944" evidence="1">
    <location>
        <begin position="20"/>
        <end position="117"/>
    </location>
</feature>
<gene>
    <name evidence="2" type="ORF">J3359_09775</name>
</gene>
<dbReference type="PROSITE" id="PS51257">
    <property type="entry name" value="PROKAR_LIPOPROTEIN"/>
    <property type="match status" value="1"/>
</dbReference>
<evidence type="ECO:0000256" key="1">
    <source>
        <dbReference type="SAM" id="SignalP"/>
    </source>
</evidence>